<organism evidence="1 2">
    <name type="scientific">Aneurinibacillus migulanus</name>
    <name type="common">Bacillus migulanus</name>
    <dbReference type="NCBI Taxonomy" id="47500"/>
    <lineage>
        <taxon>Bacteria</taxon>
        <taxon>Bacillati</taxon>
        <taxon>Bacillota</taxon>
        <taxon>Bacilli</taxon>
        <taxon>Bacillales</taxon>
        <taxon>Paenibacillaceae</taxon>
        <taxon>Aneurinibacillus group</taxon>
        <taxon>Aneurinibacillus</taxon>
    </lineage>
</organism>
<evidence type="ECO:0000313" key="2">
    <source>
        <dbReference type="Proteomes" id="UP000182836"/>
    </source>
</evidence>
<protein>
    <submittedName>
        <fullName evidence="1">Uncharacterized protein</fullName>
    </submittedName>
</protein>
<accession>A0A1G8L010</accession>
<dbReference type="AlphaFoldDB" id="A0A1G8L010"/>
<reference evidence="1 2" key="1">
    <citation type="submission" date="2016-10" db="EMBL/GenBank/DDBJ databases">
        <authorList>
            <person name="de Groot N.N."/>
        </authorList>
    </citation>
    <scope>NUCLEOTIDE SEQUENCE [LARGE SCALE GENOMIC DNA]</scope>
    <source>
        <strain evidence="1 2">DSM 2895</strain>
    </source>
</reference>
<evidence type="ECO:0000313" key="1">
    <source>
        <dbReference type="EMBL" id="SDI48979.1"/>
    </source>
</evidence>
<name>A0A1G8L010_ANEMI</name>
<dbReference type="Proteomes" id="UP000182836">
    <property type="component" value="Unassembled WGS sequence"/>
</dbReference>
<gene>
    <name evidence="1" type="ORF">SAMN04487909_104206</name>
</gene>
<proteinExistence type="predicted"/>
<sequence>MGEYAPFRWIMTVYETFVLPLFVLLTEAWQTKGSGATDVFSFEYIVKLMFWRRGNEYSYRGETHRA</sequence>
<dbReference type="EMBL" id="FNED01000004">
    <property type="protein sequence ID" value="SDI48979.1"/>
    <property type="molecule type" value="Genomic_DNA"/>
</dbReference>